<feature type="domain" description="NAD(P)-binding" evidence="1">
    <location>
        <begin position="39"/>
        <end position="293"/>
    </location>
</feature>
<dbReference type="InterPro" id="IPR036291">
    <property type="entry name" value="NAD(P)-bd_dom_sf"/>
</dbReference>
<dbReference type="GO" id="GO:0033705">
    <property type="term" value="F:GDP-4-dehydro-6-deoxy-D-mannose reductase activity"/>
    <property type="evidence" value="ECO:0007669"/>
    <property type="project" value="UniProtKB-EC"/>
</dbReference>
<sequence length="306" mass="33287">MLQPPKTAQLLITGDKGFVGQHGLACWPGATGLSTLSSNVDICEKASLIDLLQKFKPDRVLHLAALSFVPDSFAAPEKTFEVNFLGTLRLLEALAETGFKGRFLLAGTGDAYGLVGAESLPIRESHPLRPRNPYAVSKVAAEALCYQWSQTGPFEVMMARPFNHIGAGQAPTFALSDFACQIAQIAAGLKPPVLTVGDIDVTRDFSDVSDVLRAYELILSNGQNGAVYNVCSGTEWSVRALLEKLLIIAGVKAEIVQDPARFRRSEQPRVCASHAKLTEHTGWLPQVAIDETLLNLYSYWENKFAK</sequence>
<dbReference type="EC" id="1.1.1.281" evidence="2"/>
<gene>
    <name evidence="2" type="primary">rmd</name>
    <name evidence="2" type="ORF">HC248_00496</name>
</gene>
<dbReference type="Gene3D" id="3.90.25.10">
    <property type="entry name" value="UDP-galactose 4-epimerase, domain 1"/>
    <property type="match status" value="1"/>
</dbReference>
<dbReference type="AlphaFoldDB" id="A0A6H2H5U0"/>
<dbReference type="Proteomes" id="UP000502041">
    <property type="component" value="Chromosome"/>
</dbReference>
<dbReference type="RefSeq" id="WP_168921116.1">
    <property type="nucleotide sequence ID" value="NZ_CP051461.1"/>
</dbReference>
<dbReference type="Pfam" id="PF16363">
    <property type="entry name" value="GDP_Man_Dehyd"/>
    <property type="match status" value="1"/>
</dbReference>
<protein>
    <submittedName>
        <fullName evidence="2">GDP-6-deoxy-D-mannose reductase</fullName>
        <ecNumber evidence="2">1.1.1.281</ecNumber>
    </submittedName>
</protein>
<organism evidence="2 3">
    <name type="scientific">Polaromonas vacuolata</name>
    <dbReference type="NCBI Taxonomy" id="37448"/>
    <lineage>
        <taxon>Bacteria</taxon>
        <taxon>Pseudomonadati</taxon>
        <taxon>Pseudomonadota</taxon>
        <taxon>Betaproteobacteria</taxon>
        <taxon>Burkholderiales</taxon>
        <taxon>Comamonadaceae</taxon>
        <taxon>Polaromonas</taxon>
    </lineage>
</organism>
<accession>A0A6H2H5U0</accession>
<keyword evidence="3" id="KW-1185">Reference proteome</keyword>
<proteinExistence type="predicted"/>
<keyword evidence="2" id="KW-0560">Oxidoreductase</keyword>
<evidence type="ECO:0000313" key="2">
    <source>
        <dbReference type="EMBL" id="QJC55218.1"/>
    </source>
</evidence>
<dbReference type="SUPFAM" id="SSF51735">
    <property type="entry name" value="NAD(P)-binding Rossmann-fold domains"/>
    <property type="match status" value="1"/>
</dbReference>
<name>A0A6H2H5U0_9BURK</name>
<dbReference type="KEGG" id="pvac:HC248_00496"/>
<reference evidence="2 3" key="1">
    <citation type="submission" date="2020-04" db="EMBL/GenBank/DDBJ databases">
        <title>Complete genome of a Psychrophilic, Marine, Gas Vacuolate Bacterium Polaromonas vacuolata KCTC 22033T.</title>
        <authorList>
            <person name="Hwang K."/>
            <person name="Kim K.M."/>
        </authorList>
    </citation>
    <scope>NUCLEOTIDE SEQUENCE [LARGE SCALE GENOMIC DNA]</scope>
    <source>
        <strain evidence="2 3">KCTC 22033</strain>
    </source>
</reference>
<dbReference type="PANTHER" id="PTHR43000">
    <property type="entry name" value="DTDP-D-GLUCOSE 4,6-DEHYDRATASE-RELATED"/>
    <property type="match status" value="1"/>
</dbReference>
<evidence type="ECO:0000259" key="1">
    <source>
        <dbReference type="Pfam" id="PF16363"/>
    </source>
</evidence>
<evidence type="ECO:0000313" key="3">
    <source>
        <dbReference type="Proteomes" id="UP000502041"/>
    </source>
</evidence>
<dbReference type="InterPro" id="IPR016040">
    <property type="entry name" value="NAD(P)-bd_dom"/>
</dbReference>
<dbReference type="Gene3D" id="3.40.50.720">
    <property type="entry name" value="NAD(P)-binding Rossmann-like Domain"/>
    <property type="match status" value="1"/>
</dbReference>
<dbReference type="EMBL" id="CP051461">
    <property type="protein sequence ID" value="QJC55218.1"/>
    <property type="molecule type" value="Genomic_DNA"/>
</dbReference>